<feature type="compositionally biased region" description="Basic and acidic residues" evidence="13">
    <location>
        <begin position="838"/>
        <end position="856"/>
    </location>
</feature>
<dbReference type="Gene3D" id="1.10.8.60">
    <property type="match status" value="1"/>
</dbReference>
<dbReference type="PANTHER" id="PTHR11669">
    <property type="entry name" value="REPLICATION FACTOR C / DNA POLYMERASE III GAMMA-TAU SUBUNIT"/>
    <property type="match status" value="1"/>
</dbReference>
<comment type="similarity">
    <text evidence="1">Belongs to the DnaX/STICHEL family.</text>
</comment>
<dbReference type="GO" id="GO:0003677">
    <property type="term" value="F:DNA binding"/>
    <property type="evidence" value="ECO:0007669"/>
    <property type="project" value="InterPro"/>
</dbReference>
<dbReference type="CDD" id="cd18137">
    <property type="entry name" value="HLD_clamp_pol_III_gamma_tau"/>
    <property type="match status" value="1"/>
</dbReference>
<evidence type="ECO:0000256" key="3">
    <source>
        <dbReference type="ARBA" id="ARBA00022679"/>
    </source>
</evidence>
<proteinExistence type="inferred from homology"/>
<dbReference type="Pfam" id="PF12169">
    <property type="entry name" value="DNA_pol3_gamma3"/>
    <property type="match status" value="1"/>
</dbReference>
<evidence type="ECO:0000256" key="11">
    <source>
        <dbReference type="ARBA" id="ARBA00023054"/>
    </source>
</evidence>
<dbReference type="GO" id="GO:0009360">
    <property type="term" value="C:DNA polymerase III complex"/>
    <property type="evidence" value="ECO:0007669"/>
    <property type="project" value="InterPro"/>
</dbReference>
<dbReference type="GO" id="GO:0006261">
    <property type="term" value="P:DNA-templated DNA replication"/>
    <property type="evidence" value="ECO:0007669"/>
    <property type="project" value="TreeGrafter"/>
</dbReference>
<keyword evidence="10" id="KW-0239">DNA-directed DNA polymerase</keyword>
<evidence type="ECO:0000256" key="1">
    <source>
        <dbReference type="ARBA" id="ARBA00006360"/>
    </source>
</evidence>
<dbReference type="OrthoDB" id="1899087at2759"/>
<keyword evidence="11" id="KW-0175">Coiled coil</keyword>
<evidence type="ECO:0000256" key="4">
    <source>
        <dbReference type="ARBA" id="ARBA00022695"/>
    </source>
</evidence>
<dbReference type="SUPFAM" id="SSF48019">
    <property type="entry name" value="post-AAA+ oligomerization domain-like"/>
    <property type="match status" value="1"/>
</dbReference>
<comment type="caution">
    <text evidence="15">The sequence shown here is derived from an EMBL/GenBank/DDBJ whole genome shotgun (WGS) entry which is preliminary data.</text>
</comment>
<evidence type="ECO:0000313" key="16">
    <source>
        <dbReference type="Proteomes" id="UP000655225"/>
    </source>
</evidence>
<dbReference type="GO" id="GO:0006281">
    <property type="term" value="P:DNA repair"/>
    <property type="evidence" value="ECO:0007669"/>
    <property type="project" value="TreeGrafter"/>
</dbReference>
<feature type="region of interest" description="Disordered" evidence="13">
    <location>
        <begin position="895"/>
        <end position="914"/>
    </location>
</feature>
<evidence type="ECO:0000256" key="5">
    <source>
        <dbReference type="ARBA" id="ARBA00022705"/>
    </source>
</evidence>
<feature type="region of interest" description="Disordered" evidence="13">
    <location>
        <begin position="829"/>
        <end position="858"/>
    </location>
</feature>
<dbReference type="EC" id="2.7.7.7" evidence="2"/>
<dbReference type="Pfam" id="PF23007">
    <property type="entry name" value="DnaA_N-like_STI"/>
    <property type="match status" value="1"/>
</dbReference>
<dbReference type="PANTHER" id="PTHR11669:SF0">
    <property type="entry name" value="PROTEIN STICHEL-LIKE 2"/>
    <property type="match status" value="1"/>
</dbReference>
<evidence type="ECO:0000256" key="6">
    <source>
        <dbReference type="ARBA" id="ARBA00022723"/>
    </source>
</evidence>
<dbReference type="InterPro" id="IPR045085">
    <property type="entry name" value="HLD_clamp_pol_III_gamma_tau"/>
</dbReference>
<dbReference type="NCBIfam" id="TIGR02397">
    <property type="entry name" value="dnaX_nterm"/>
    <property type="match status" value="1"/>
</dbReference>
<protein>
    <recommendedName>
        <fullName evidence="2">DNA-directed DNA polymerase</fullName>
        <ecNumber evidence="2">2.7.7.7</ecNumber>
    </recommendedName>
</protein>
<dbReference type="GO" id="GO:0003887">
    <property type="term" value="F:DNA-directed DNA polymerase activity"/>
    <property type="evidence" value="ECO:0007669"/>
    <property type="project" value="UniProtKB-KW"/>
</dbReference>
<dbReference type="InterPro" id="IPR054506">
    <property type="entry name" value="DnaA_N-like_STI"/>
</dbReference>
<evidence type="ECO:0000256" key="7">
    <source>
        <dbReference type="ARBA" id="ARBA00022741"/>
    </source>
</evidence>
<keyword evidence="9" id="KW-0067">ATP-binding</keyword>
<dbReference type="FunFam" id="3.40.50.300:FF:000014">
    <property type="entry name" value="DNA polymerase III subunit gamma/tau"/>
    <property type="match status" value="1"/>
</dbReference>
<dbReference type="CDD" id="cd00009">
    <property type="entry name" value="AAA"/>
    <property type="match status" value="1"/>
</dbReference>
<reference evidence="15 16" key="1">
    <citation type="submission" date="2020-04" db="EMBL/GenBank/DDBJ databases">
        <title>Plant Genome Project.</title>
        <authorList>
            <person name="Zhang R.-G."/>
        </authorList>
    </citation>
    <scope>NUCLEOTIDE SEQUENCE [LARGE SCALE GENOMIC DNA]</scope>
    <source>
        <strain evidence="15">YNK0</strain>
        <tissue evidence="15">Leaf</tissue>
    </source>
</reference>
<dbReference type="InterPro" id="IPR050238">
    <property type="entry name" value="DNA_Rep/Repair_Clamp_Loader"/>
</dbReference>
<dbReference type="FunFam" id="1.10.8.60:FF:000013">
    <property type="entry name" value="DNA polymerase III subunit gamma/tau"/>
    <property type="match status" value="1"/>
</dbReference>
<evidence type="ECO:0000256" key="13">
    <source>
        <dbReference type="SAM" id="MobiDB-lite"/>
    </source>
</evidence>
<keyword evidence="16" id="KW-1185">Reference proteome</keyword>
<dbReference type="EMBL" id="JABCRI010000010">
    <property type="protein sequence ID" value="KAF8399830.1"/>
    <property type="molecule type" value="Genomic_DNA"/>
</dbReference>
<keyword evidence="3" id="KW-0808">Transferase</keyword>
<dbReference type="SMART" id="SM00382">
    <property type="entry name" value="AAA"/>
    <property type="match status" value="1"/>
</dbReference>
<dbReference type="GO" id="GO:0046872">
    <property type="term" value="F:metal ion binding"/>
    <property type="evidence" value="ECO:0007669"/>
    <property type="project" value="UniProtKB-KW"/>
</dbReference>
<keyword evidence="7" id="KW-0547">Nucleotide-binding</keyword>
<evidence type="ECO:0000256" key="2">
    <source>
        <dbReference type="ARBA" id="ARBA00012417"/>
    </source>
</evidence>
<evidence type="ECO:0000259" key="14">
    <source>
        <dbReference type="SMART" id="SM00382"/>
    </source>
</evidence>
<dbReference type="GO" id="GO:0005524">
    <property type="term" value="F:ATP binding"/>
    <property type="evidence" value="ECO:0007669"/>
    <property type="project" value="UniProtKB-KW"/>
</dbReference>
<dbReference type="InterPro" id="IPR012763">
    <property type="entry name" value="DNA_pol_III_sug/sutau_N"/>
</dbReference>
<keyword evidence="8" id="KW-0862">Zinc</keyword>
<evidence type="ECO:0000256" key="8">
    <source>
        <dbReference type="ARBA" id="ARBA00022833"/>
    </source>
</evidence>
<organism evidence="15 16">
    <name type="scientific">Tetracentron sinense</name>
    <name type="common">Spur-leaf</name>
    <dbReference type="NCBI Taxonomy" id="13715"/>
    <lineage>
        <taxon>Eukaryota</taxon>
        <taxon>Viridiplantae</taxon>
        <taxon>Streptophyta</taxon>
        <taxon>Embryophyta</taxon>
        <taxon>Tracheophyta</taxon>
        <taxon>Spermatophyta</taxon>
        <taxon>Magnoliopsida</taxon>
        <taxon>Trochodendrales</taxon>
        <taxon>Trochodendraceae</taxon>
        <taxon>Tetracentron</taxon>
    </lineage>
</organism>
<feature type="domain" description="AAA+ ATPase" evidence="14">
    <location>
        <begin position="345"/>
        <end position="505"/>
    </location>
</feature>
<dbReference type="SUPFAM" id="SSF52540">
    <property type="entry name" value="P-loop containing nucleoside triphosphate hydrolases"/>
    <property type="match status" value="1"/>
</dbReference>
<gene>
    <name evidence="15" type="ORF">HHK36_015702</name>
</gene>
<dbReference type="AlphaFoldDB" id="A0A834Z3J8"/>
<dbReference type="OMA" id="IAESNDM"/>
<keyword evidence="4" id="KW-0548">Nucleotidyltransferase</keyword>
<name>A0A834Z3J8_TETSI</name>
<dbReference type="InterPro" id="IPR027417">
    <property type="entry name" value="P-loop_NTPase"/>
</dbReference>
<evidence type="ECO:0000256" key="9">
    <source>
        <dbReference type="ARBA" id="ARBA00022840"/>
    </source>
</evidence>
<dbReference type="Proteomes" id="UP000655225">
    <property type="component" value="Unassembled WGS sequence"/>
</dbReference>
<dbReference type="Gene3D" id="1.20.272.10">
    <property type="match status" value="1"/>
</dbReference>
<dbReference type="FunFam" id="1.20.272.10:FF:000019">
    <property type="entry name" value="Protein STICHEL-like 1 isoform C"/>
    <property type="match status" value="1"/>
</dbReference>
<keyword evidence="5" id="KW-0235">DNA replication</keyword>
<dbReference type="Pfam" id="PF13177">
    <property type="entry name" value="DNA_pol3_delta2"/>
    <property type="match status" value="1"/>
</dbReference>
<feature type="region of interest" description="Disordered" evidence="13">
    <location>
        <begin position="206"/>
        <end position="234"/>
    </location>
</feature>
<dbReference type="InterPro" id="IPR003593">
    <property type="entry name" value="AAA+_ATPase"/>
</dbReference>
<keyword evidence="6" id="KW-0479">Metal-binding</keyword>
<evidence type="ECO:0000313" key="15">
    <source>
        <dbReference type="EMBL" id="KAF8399830.1"/>
    </source>
</evidence>
<dbReference type="GO" id="GO:0003689">
    <property type="term" value="F:DNA clamp loader activity"/>
    <property type="evidence" value="ECO:0007669"/>
    <property type="project" value="TreeGrafter"/>
</dbReference>
<dbReference type="InterPro" id="IPR022754">
    <property type="entry name" value="DNA_pol_III_gamma-3"/>
</dbReference>
<dbReference type="InterPro" id="IPR008921">
    <property type="entry name" value="DNA_pol3_clamp-load_cplx_C"/>
</dbReference>
<evidence type="ECO:0000256" key="12">
    <source>
        <dbReference type="ARBA" id="ARBA00049244"/>
    </source>
</evidence>
<dbReference type="GO" id="GO:0005663">
    <property type="term" value="C:DNA replication factor C complex"/>
    <property type="evidence" value="ECO:0007669"/>
    <property type="project" value="TreeGrafter"/>
</dbReference>
<accession>A0A834Z3J8</accession>
<sequence length="1058" mass="118515">MSDGRRHSVDIPLSKTLVALRRVRSLRDPSTNSMSKFSALVDNLSWETNSRDGVSLGFLNGCQEGRSDNHSLLCSQNLVFDGRREEFFSDPELDCSSRKPDSKLIWSRKSGRVGSRVSDSIRTRYIEESDYSRSNPDGFYGNKSFCERGGNDHRDKALDLACVPSPSNHLDNVDSYSEPNVGSSRSERIDPYVLNRKHRYRKQIESSGAVGHAVGSRVGSSCPSVSDARMDGSSRSTSLFANEEVDVVDINHRGCGLSCCWSRTPRFRESNPPSDGEDHPLLLGEVRKTCLSGWGRSCTYKSEIAPYSDSPRSLSHKFRPKSFNELVGQNVVARSLLSAISKGRITSLYLFHGPRGTGKTSTARIFAAALNCLSLEEHRPCGLCRECVLFFSGRSRDVKEVDPVRTNRMDRVRSLLKNSFLPPVSSRYKVFITDECQLFRGEAWATILNSLDDLPRHVVFVMITADLDKLPRSAVSRCQKYHFPKIKDGDIASRLRKICFVEGLDFDNVALDFVAAKSNGSLRDAEMILDQLSLLGKRITMSLVYELIGIVSDDELLDLLDLALSSDTSNTVRRARELMRSRVDPMQLISQLANLIMDILAGRYQEGTSEVRRNFFGKHTSEVDLQKLRHALKVLSETEKQLRTSKNQTTWLTVALLQLSSVESSTIDAIDSRVCLTKAHQRDGGFCSTSSTGENLKISACCPCDDHKIHNVEIQRDCKGKLEYIWRRAIEICQSNTLKSFLQKEGKLSSVCVDQGLAVAEVEFDRPHHVSRAEKSWKLIASSLQLVLGCNVEIRINLVPCASATNGTKVKKPSFSLLSCSRIMQEKSCSTTEDGNDQSDHSDFTSERAMKRERPVETCSFDRGSQISTICSHRKEAATTLRNTEVNTLSPGATVFHRPLQDDTSKGSQSGIDSFKEEGENQECQVFAAQELENQPSCFSKTVRLHRKLSSSNTSPTIRLRIQPHNKLELAIPQKTSFETYFCSNDPYIFCSSSNMYSNSSGDEDRQRKECGVNSKVHCWRAPKFPLKKVIIFTSIADLFAFEVETIQLDFTRCIKHA</sequence>
<dbReference type="Gene3D" id="3.40.50.300">
    <property type="entry name" value="P-loop containing nucleotide triphosphate hydrolases"/>
    <property type="match status" value="1"/>
</dbReference>
<evidence type="ECO:0000256" key="10">
    <source>
        <dbReference type="ARBA" id="ARBA00022932"/>
    </source>
</evidence>
<comment type="catalytic activity">
    <reaction evidence="12">
        <text>DNA(n) + a 2'-deoxyribonucleoside 5'-triphosphate = DNA(n+1) + diphosphate</text>
        <dbReference type="Rhea" id="RHEA:22508"/>
        <dbReference type="Rhea" id="RHEA-COMP:17339"/>
        <dbReference type="Rhea" id="RHEA-COMP:17340"/>
        <dbReference type="ChEBI" id="CHEBI:33019"/>
        <dbReference type="ChEBI" id="CHEBI:61560"/>
        <dbReference type="ChEBI" id="CHEBI:173112"/>
        <dbReference type="EC" id="2.7.7.7"/>
    </reaction>
</comment>